<dbReference type="EMBL" id="CP073910">
    <property type="protein sequence ID" value="QUT05812.1"/>
    <property type="molecule type" value="Genomic_DNA"/>
</dbReference>
<evidence type="ECO:0000313" key="2">
    <source>
        <dbReference type="Proteomes" id="UP000681425"/>
    </source>
</evidence>
<sequence length="160" mass="16398">MNEYQSRSEIAPVDRVTRKVAAVPSVPAATPVNADTQAAVSQAPAAPTPADNAVNLAAGSEEQLASAAEYARVHASIADILAGLRAGQSSNTQTNDEAESAITALLPQPVIIVPLPPASKEMVERAVMLAKAMADQAQVTRSAQAHLKPGTVDQILATAA</sequence>
<reference evidence="1" key="1">
    <citation type="submission" date="2021-04" db="EMBL/GenBank/DDBJ databases">
        <title>Isolation of p-tert-butylphenol degrading bacteria Sphingobium phenoxybenzoativorans Tas13 from active sludge.</title>
        <authorList>
            <person name="Li Y."/>
        </authorList>
    </citation>
    <scope>NUCLEOTIDE SEQUENCE</scope>
    <source>
        <strain evidence="1">Tas13</strain>
    </source>
</reference>
<dbReference type="KEGG" id="spph:KFK14_23235"/>
<keyword evidence="2" id="KW-1185">Reference proteome</keyword>
<dbReference type="Proteomes" id="UP000681425">
    <property type="component" value="Chromosome"/>
</dbReference>
<organism evidence="1 2">
    <name type="scientific">Sphingobium phenoxybenzoativorans</name>
    <dbReference type="NCBI Taxonomy" id="1592790"/>
    <lineage>
        <taxon>Bacteria</taxon>
        <taxon>Pseudomonadati</taxon>
        <taxon>Pseudomonadota</taxon>
        <taxon>Alphaproteobacteria</taxon>
        <taxon>Sphingomonadales</taxon>
        <taxon>Sphingomonadaceae</taxon>
        <taxon>Sphingobium</taxon>
    </lineage>
</organism>
<evidence type="ECO:0000313" key="1">
    <source>
        <dbReference type="EMBL" id="QUT05812.1"/>
    </source>
</evidence>
<accession>A0A975K9A2</accession>
<gene>
    <name evidence="1" type="ORF">KFK14_23235</name>
</gene>
<proteinExistence type="predicted"/>
<name>A0A975K9A2_9SPHN</name>
<protein>
    <submittedName>
        <fullName evidence="1">Uncharacterized protein</fullName>
    </submittedName>
</protein>
<dbReference type="RefSeq" id="WP_212609320.1">
    <property type="nucleotide sequence ID" value="NZ_CP073910.1"/>
</dbReference>
<dbReference type="AlphaFoldDB" id="A0A975K9A2"/>